<organism evidence="9 10">
    <name type="scientific">Lawsonella clevelandensis</name>
    <dbReference type="NCBI Taxonomy" id="1528099"/>
    <lineage>
        <taxon>Bacteria</taxon>
        <taxon>Bacillati</taxon>
        <taxon>Actinomycetota</taxon>
        <taxon>Actinomycetes</taxon>
        <taxon>Mycobacteriales</taxon>
        <taxon>Lawsonellaceae</taxon>
        <taxon>Lawsonella</taxon>
    </lineage>
</organism>
<feature type="domain" description="GtrA/DPMS transmembrane" evidence="8">
    <location>
        <begin position="63"/>
        <end position="198"/>
    </location>
</feature>
<dbReference type="Pfam" id="PF04138">
    <property type="entry name" value="GtrA_DPMS_TM"/>
    <property type="match status" value="1"/>
</dbReference>
<dbReference type="AlphaFoldDB" id="A0A5E3ZYE8"/>
<evidence type="ECO:0000313" key="9">
    <source>
        <dbReference type="EMBL" id="VHO01266.1"/>
    </source>
</evidence>
<dbReference type="PANTHER" id="PTHR38459:SF1">
    <property type="entry name" value="PROPHAGE BACTOPRENOL-LINKED GLUCOSE TRANSLOCASE HOMOLOG"/>
    <property type="match status" value="1"/>
</dbReference>
<comment type="subcellular location">
    <subcellularLocation>
        <location evidence="1">Membrane</location>
        <topology evidence="1">Multi-pass membrane protein</topology>
    </subcellularLocation>
</comment>
<sequence length="272" mass="30878">MPSGILSPAYADAEGDDLAFHVHCVTSPAEEGKLTFVKIEESLLKHMPEKWRPFLIKHREFIRFGIVGGITFIIDNGIFYALTLTVMQQKATMAKILAVTIAVVCSYVLNSEWAFHERGGKRSRREATFFFIVSGIGILINAIPLWFSRNILGLALVSHGGRLTSQLAVSLWDFLFGSIIGMLLAMVWRWWAFDKFVFPKAPEMEEMAKPHRAPKFAQGEAVSMTQDWKQHSRRQTPIRKGTVASRAVARRERYRTPEERITAKRAQADLNQ</sequence>
<gene>
    <name evidence="9" type="ORF">LC603019_01265</name>
</gene>
<dbReference type="GO" id="GO:0005886">
    <property type="term" value="C:plasma membrane"/>
    <property type="evidence" value="ECO:0007669"/>
    <property type="project" value="TreeGrafter"/>
</dbReference>
<evidence type="ECO:0000256" key="7">
    <source>
        <dbReference type="SAM" id="Phobius"/>
    </source>
</evidence>
<keyword evidence="5 7" id="KW-0472">Membrane</keyword>
<evidence type="ECO:0000256" key="3">
    <source>
        <dbReference type="ARBA" id="ARBA00022692"/>
    </source>
</evidence>
<keyword evidence="3 7" id="KW-0812">Transmembrane</keyword>
<dbReference type="EMBL" id="LR584267">
    <property type="protein sequence ID" value="VHO01266.1"/>
    <property type="molecule type" value="Genomic_DNA"/>
</dbReference>
<feature type="transmembrane region" description="Helical" evidence="7">
    <location>
        <begin position="167"/>
        <end position="191"/>
    </location>
</feature>
<reference evidence="9 10" key="1">
    <citation type="submission" date="2019-04" db="EMBL/GenBank/DDBJ databases">
        <authorList>
            <person name="Seth-Smith MB H."/>
            <person name="Seth-Smith H."/>
        </authorList>
    </citation>
    <scope>NUCLEOTIDE SEQUENCE [LARGE SCALE GENOMIC DNA]</scope>
    <source>
        <strain evidence="9">USB-603019</strain>
    </source>
</reference>
<evidence type="ECO:0000256" key="6">
    <source>
        <dbReference type="SAM" id="MobiDB-lite"/>
    </source>
</evidence>
<evidence type="ECO:0000313" key="10">
    <source>
        <dbReference type="Proteomes" id="UP000324288"/>
    </source>
</evidence>
<dbReference type="GO" id="GO:0000271">
    <property type="term" value="P:polysaccharide biosynthetic process"/>
    <property type="evidence" value="ECO:0007669"/>
    <property type="project" value="InterPro"/>
</dbReference>
<feature type="region of interest" description="Disordered" evidence="6">
    <location>
        <begin position="227"/>
        <end position="272"/>
    </location>
</feature>
<evidence type="ECO:0000256" key="2">
    <source>
        <dbReference type="ARBA" id="ARBA00009399"/>
    </source>
</evidence>
<dbReference type="Proteomes" id="UP000324288">
    <property type="component" value="Chromosome"/>
</dbReference>
<evidence type="ECO:0000259" key="8">
    <source>
        <dbReference type="Pfam" id="PF04138"/>
    </source>
</evidence>
<dbReference type="PANTHER" id="PTHR38459">
    <property type="entry name" value="PROPHAGE BACTOPRENOL-LINKED GLUCOSE TRANSLOCASE HOMOLOG"/>
    <property type="match status" value="1"/>
</dbReference>
<feature type="transmembrane region" description="Helical" evidence="7">
    <location>
        <begin position="94"/>
        <end position="115"/>
    </location>
</feature>
<evidence type="ECO:0000256" key="5">
    <source>
        <dbReference type="ARBA" id="ARBA00023136"/>
    </source>
</evidence>
<dbReference type="RefSeq" id="WP_063665779.1">
    <property type="nucleotide sequence ID" value="NZ_CAJPTR010000005.1"/>
</dbReference>
<keyword evidence="4 7" id="KW-1133">Transmembrane helix</keyword>
<evidence type="ECO:0000256" key="1">
    <source>
        <dbReference type="ARBA" id="ARBA00004141"/>
    </source>
</evidence>
<accession>A0A5E3ZYE8</accession>
<proteinExistence type="inferred from homology"/>
<keyword evidence="10" id="KW-1185">Reference proteome</keyword>
<dbReference type="InterPro" id="IPR007267">
    <property type="entry name" value="GtrA_DPMS_TM"/>
</dbReference>
<comment type="similarity">
    <text evidence="2">Belongs to the GtrA family.</text>
</comment>
<protein>
    <recommendedName>
        <fullName evidence="8">GtrA/DPMS transmembrane domain-containing protein</fullName>
    </recommendedName>
</protein>
<feature type="transmembrane region" description="Helical" evidence="7">
    <location>
        <begin position="127"/>
        <end position="147"/>
    </location>
</feature>
<feature type="transmembrane region" description="Helical" evidence="7">
    <location>
        <begin position="61"/>
        <end position="82"/>
    </location>
</feature>
<evidence type="ECO:0000256" key="4">
    <source>
        <dbReference type="ARBA" id="ARBA00022989"/>
    </source>
</evidence>
<dbReference type="GeneID" id="84895168"/>
<feature type="compositionally biased region" description="Basic and acidic residues" evidence="6">
    <location>
        <begin position="249"/>
        <end position="262"/>
    </location>
</feature>
<name>A0A5E3ZYE8_9ACTN</name>
<dbReference type="InterPro" id="IPR051401">
    <property type="entry name" value="GtrA_CellWall_Glycosyl"/>
</dbReference>